<comment type="caution">
    <text evidence="13">The sequence shown here is derived from an EMBL/GenBank/DDBJ whole genome shotgun (WGS) entry which is preliminary data.</text>
</comment>
<comment type="similarity">
    <text evidence="6">Belongs to the metallo-dependent hydrolases superfamily. Allantoinase family.</text>
</comment>
<keyword evidence="14" id="KW-1185">Reference proteome</keyword>
<reference evidence="13 14" key="1">
    <citation type="submission" date="2019-02" db="EMBL/GenBank/DDBJ databases">
        <title>Flavobacterium sp. RD-2-33 isolated from forest soil.</title>
        <authorList>
            <person name="Chaudhary D.K."/>
        </authorList>
    </citation>
    <scope>NUCLEOTIDE SEQUENCE [LARGE SCALE GENOMIC DNA]</scope>
    <source>
        <strain evidence="13 14">RD-2-33</strain>
    </source>
</reference>
<dbReference type="Proteomes" id="UP000293300">
    <property type="component" value="Unassembled WGS sequence"/>
</dbReference>
<protein>
    <recommendedName>
        <fullName evidence="8">allantoinase</fullName>
        <ecNumber evidence="8">3.5.2.5</ecNumber>
    </recommendedName>
</protein>
<evidence type="ECO:0000259" key="12">
    <source>
        <dbReference type="Pfam" id="PF01979"/>
    </source>
</evidence>
<dbReference type="InterPro" id="IPR006680">
    <property type="entry name" value="Amidohydro-rel"/>
</dbReference>
<keyword evidence="11" id="KW-0862">Zinc</keyword>
<dbReference type="GO" id="GO:0050897">
    <property type="term" value="F:cobalt ion binding"/>
    <property type="evidence" value="ECO:0007669"/>
    <property type="project" value="InterPro"/>
</dbReference>
<comment type="function">
    <text evidence="2">Catalyzes the reversible cyclization of carbamoyl aspartate to dihydroorotate.</text>
</comment>
<comment type="subunit">
    <text evidence="7">Homotetramer.</text>
</comment>
<dbReference type="Pfam" id="PF01979">
    <property type="entry name" value="Amidohydro_1"/>
    <property type="match status" value="1"/>
</dbReference>
<evidence type="ECO:0000256" key="4">
    <source>
        <dbReference type="ARBA" id="ARBA00008829"/>
    </source>
</evidence>
<comment type="cofactor">
    <cofactor evidence="1">
        <name>Zn(2+)</name>
        <dbReference type="ChEBI" id="CHEBI:29105"/>
    </cofactor>
</comment>
<dbReference type="GO" id="GO:0005737">
    <property type="term" value="C:cytoplasm"/>
    <property type="evidence" value="ECO:0007669"/>
    <property type="project" value="TreeGrafter"/>
</dbReference>
<comment type="similarity">
    <text evidence="4">Belongs to the metallo-dependent hydrolases superfamily. Hydantoinase/dihydropyrimidinase family.</text>
</comment>
<comment type="pathway">
    <text evidence="3">Nitrogen metabolism; (S)-allantoin degradation; allantoate from (S)-allantoin: step 1/1.</text>
</comment>
<dbReference type="SUPFAM" id="SSF51556">
    <property type="entry name" value="Metallo-dependent hydrolases"/>
    <property type="match status" value="1"/>
</dbReference>
<dbReference type="EMBL" id="SJPE01000018">
    <property type="protein sequence ID" value="TBX65581.1"/>
    <property type="molecule type" value="Genomic_DNA"/>
</dbReference>
<accession>A0A4Q9YQ54</accession>
<keyword evidence="10 13" id="KW-0378">Hydrolase</keyword>
<dbReference type="EC" id="3.5.2.5" evidence="8"/>
<evidence type="ECO:0000256" key="9">
    <source>
        <dbReference type="ARBA" id="ARBA00022723"/>
    </source>
</evidence>
<comment type="similarity">
    <text evidence="5">Belongs to the metallo-dependent hydrolases superfamily. DHOase family. Class I DHOase subfamily.</text>
</comment>
<evidence type="ECO:0000256" key="6">
    <source>
        <dbReference type="ARBA" id="ARBA00010368"/>
    </source>
</evidence>
<gene>
    <name evidence="13" type="primary">allB</name>
    <name evidence="13" type="ORF">EZL74_11935</name>
</gene>
<dbReference type="GO" id="GO:0006145">
    <property type="term" value="P:purine nucleobase catabolic process"/>
    <property type="evidence" value="ECO:0007669"/>
    <property type="project" value="TreeGrafter"/>
</dbReference>
<organism evidence="13 14">
    <name type="scientific">Flavobacterium silvisoli</name>
    <dbReference type="NCBI Taxonomy" id="2529433"/>
    <lineage>
        <taxon>Bacteria</taxon>
        <taxon>Pseudomonadati</taxon>
        <taxon>Bacteroidota</taxon>
        <taxon>Flavobacteriia</taxon>
        <taxon>Flavobacteriales</taxon>
        <taxon>Flavobacteriaceae</taxon>
        <taxon>Flavobacterium</taxon>
    </lineage>
</organism>
<evidence type="ECO:0000256" key="3">
    <source>
        <dbReference type="ARBA" id="ARBA00004968"/>
    </source>
</evidence>
<dbReference type="GO" id="GO:0000256">
    <property type="term" value="P:allantoin catabolic process"/>
    <property type="evidence" value="ECO:0007669"/>
    <property type="project" value="InterPro"/>
</dbReference>
<dbReference type="PANTHER" id="PTHR43668">
    <property type="entry name" value="ALLANTOINASE"/>
    <property type="match status" value="1"/>
</dbReference>
<keyword evidence="9" id="KW-0479">Metal-binding</keyword>
<dbReference type="PANTHER" id="PTHR43668:SF2">
    <property type="entry name" value="ALLANTOINASE"/>
    <property type="match status" value="1"/>
</dbReference>
<sequence>MYICRFAIKKRNHLHSRELFSNSVWINNQLQPATICYENGIITAIHFEKKVTAEDYGHAVIMPGVVDVHVHVNEPGRTEWEGFETATQAAAAGGTTTIIDMPLNASPVTTTLKAFEDKLAATSGKMHVNVGFYAGLIPGNVAHLKAMLQAGVVGVKCFLTHSGIDEFPNVTEKELDEAMPIIAQYNAPLLAHCELYDTEVACGFEEHPTSYPHYLASRPKQWENDAIALMIRKCREHNCPVHIVHVASAEALALIEAAKKEGLPITAETCTQYIYFNAEDIPDARCIYKCAPPIREKANNEQLKKALLSGVLDFIATDHSPAPPGIKEMESGNLKKAWGGIAGIQFLLSGSWTAVKDIMTLEQFIPLVTSKPAAFIKAEKKGAIAIGNDADIVIWHPEATTTIKDEDVWFRYKISPYIGQNLYGTVSETIVNGETVYQNNLIKNKNKGKWLLQK</sequence>
<evidence type="ECO:0000313" key="14">
    <source>
        <dbReference type="Proteomes" id="UP000293300"/>
    </source>
</evidence>
<evidence type="ECO:0000313" key="13">
    <source>
        <dbReference type="EMBL" id="TBX65581.1"/>
    </source>
</evidence>
<dbReference type="NCBIfam" id="TIGR03178">
    <property type="entry name" value="allantoinase"/>
    <property type="match status" value="1"/>
</dbReference>
<dbReference type="InterPro" id="IPR032466">
    <property type="entry name" value="Metal_Hydrolase"/>
</dbReference>
<dbReference type="GO" id="GO:0008270">
    <property type="term" value="F:zinc ion binding"/>
    <property type="evidence" value="ECO:0007669"/>
    <property type="project" value="InterPro"/>
</dbReference>
<evidence type="ECO:0000256" key="7">
    <source>
        <dbReference type="ARBA" id="ARBA00011881"/>
    </source>
</evidence>
<dbReference type="Gene3D" id="3.20.20.140">
    <property type="entry name" value="Metal-dependent hydrolases"/>
    <property type="match status" value="1"/>
</dbReference>
<dbReference type="AlphaFoldDB" id="A0A4Q9YQ54"/>
<dbReference type="PROSITE" id="PS00482">
    <property type="entry name" value="DIHYDROOROTASE_1"/>
    <property type="match status" value="1"/>
</dbReference>
<dbReference type="SUPFAM" id="SSF51338">
    <property type="entry name" value="Composite domain of metallo-dependent hydrolases"/>
    <property type="match status" value="1"/>
</dbReference>
<name>A0A4Q9YQ54_9FLAO</name>
<dbReference type="InterPro" id="IPR050138">
    <property type="entry name" value="DHOase/Allantoinase_Hydrolase"/>
</dbReference>
<evidence type="ECO:0000256" key="11">
    <source>
        <dbReference type="ARBA" id="ARBA00022833"/>
    </source>
</evidence>
<dbReference type="GO" id="GO:0004038">
    <property type="term" value="F:allantoinase activity"/>
    <property type="evidence" value="ECO:0007669"/>
    <property type="project" value="UniProtKB-EC"/>
</dbReference>
<proteinExistence type="inferred from homology"/>
<dbReference type="InterPro" id="IPR017593">
    <property type="entry name" value="Allantoinase"/>
</dbReference>
<evidence type="ECO:0000256" key="8">
    <source>
        <dbReference type="ARBA" id="ARBA00012863"/>
    </source>
</evidence>
<evidence type="ECO:0000256" key="5">
    <source>
        <dbReference type="ARBA" id="ARBA00010286"/>
    </source>
</evidence>
<dbReference type="InterPro" id="IPR002195">
    <property type="entry name" value="Dihydroorotase_CS"/>
</dbReference>
<evidence type="ECO:0000256" key="2">
    <source>
        <dbReference type="ARBA" id="ARBA00002368"/>
    </source>
</evidence>
<evidence type="ECO:0000256" key="1">
    <source>
        <dbReference type="ARBA" id="ARBA00001947"/>
    </source>
</evidence>
<feature type="domain" description="Amidohydrolase-related" evidence="12">
    <location>
        <begin position="60"/>
        <end position="436"/>
    </location>
</feature>
<dbReference type="FunFam" id="3.20.20.140:FF:000174">
    <property type="entry name" value="Dihydropyrimidinase-related protein 2"/>
    <property type="match status" value="1"/>
</dbReference>
<evidence type="ECO:0000256" key="10">
    <source>
        <dbReference type="ARBA" id="ARBA00022801"/>
    </source>
</evidence>
<dbReference type="InterPro" id="IPR011059">
    <property type="entry name" value="Metal-dep_hydrolase_composite"/>
</dbReference>